<feature type="domain" description="Peptidase S8/S53" evidence="9">
    <location>
        <begin position="218"/>
        <end position="462"/>
    </location>
</feature>
<evidence type="ECO:0000256" key="5">
    <source>
        <dbReference type="PROSITE-ProRule" id="PRU01240"/>
    </source>
</evidence>
<dbReference type="PROSITE" id="PS00137">
    <property type="entry name" value="SUBTILASE_HIS"/>
    <property type="match status" value="1"/>
</dbReference>
<feature type="active site" description="Charge relay system" evidence="5">
    <location>
        <position position="426"/>
    </location>
</feature>
<evidence type="ECO:0000259" key="9">
    <source>
        <dbReference type="Pfam" id="PF00082"/>
    </source>
</evidence>
<keyword evidence="8" id="KW-0472">Membrane</keyword>
<dbReference type="InterPro" id="IPR023828">
    <property type="entry name" value="Peptidase_S8_Ser-AS"/>
</dbReference>
<dbReference type="PANTHER" id="PTHR43806:SF11">
    <property type="entry name" value="CEREVISIN-RELATED"/>
    <property type="match status" value="1"/>
</dbReference>
<dbReference type="CDD" id="cd04077">
    <property type="entry name" value="Peptidases_S8_PCSK9_ProteinaseK_like"/>
    <property type="match status" value="1"/>
</dbReference>
<evidence type="ECO:0000256" key="4">
    <source>
        <dbReference type="ARBA" id="ARBA00022825"/>
    </source>
</evidence>
<feature type="region of interest" description="Disordered" evidence="7">
    <location>
        <begin position="837"/>
        <end position="860"/>
    </location>
</feature>
<dbReference type="PRINTS" id="PR00723">
    <property type="entry name" value="SUBTILISIN"/>
</dbReference>
<dbReference type="OrthoDB" id="5932at2759"/>
<evidence type="ECO:0000256" key="7">
    <source>
        <dbReference type="SAM" id="MobiDB-lite"/>
    </source>
</evidence>
<dbReference type="GO" id="GO:0004252">
    <property type="term" value="F:serine-type endopeptidase activity"/>
    <property type="evidence" value="ECO:0007669"/>
    <property type="project" value="UniProtKB-UniRule"/>
</dbReference>
<keyword evidence="3 5" id="KW-0378">Hydrolase</keyword>
<accession>A0A5J4Z395</accession>
<sequence length="860" mass="90454">MEQSSVPPTRTGHRQGLAHAAAGVLGFVLTCVILQKGALVHAQDQSNVIVLESGVPYSGRFTAFTLDDYWENPDASFRGPQIIFEIEPTSLLPANIVITTCGSEPASSINFGVHATAFLVDLDPLTANVEPTLIEFSREDHYCFGNANVQTTLVYQVSNQRAYYLVLQLAEPLDAGQVDFTLRYTRENIPARALSWALDRIDQRNLPLNGQDTVSSGGSGTFIYVLDTGIRIDHEQFTGGRAEYGRNFVDPHDGEDYNSEDCNGHGTHVASLAAGATVGVAYDATVIGVRVLNCNNTGLLQDVLDGMAWVIQNVTSMNRYPAVLTASISSRDSVVDAINEMVVALEENGISFVGSAGNDGGDSCTRSPASAVLTSSATSVGATNIQDERYEFSNSGRCTTIWAPGVNVTGADIFGASSYSQRTGTSFAAPLVAGTLAIFYSLNPTSTPQEARNTLTYTSTPGVVSGLQDDDFSRFLYVRSVPVLDLGPPPSGQVFIYSVTRYRPDMVQCTNDAQLRQLADGLAQSIAFTPNSNMKTPLCGTNVTGLSGLLEVVFQLLDSELSAALSFEALEAAYEDGSAESAMGVPYVSYISPWVVDSNGNTYWAPPRFENSEQSGGLSGGAIAGIVIGAVAGALLLVGAAYLAYLRTRPAPESKLEGMYGTAEPLDEDIEFHDEAAGGPALSSIFSGRLKGLGSGKLFSPRGQNAGASGGLISPRGTKKAGGSRNDLKSPRGMRSRGAGSEEEEQTHRILSMGGEAFAHALRSANLDRPPANGHAVTESGANGIFGTDSVPDPSTEAGHSDSGRDSSLDPELLLRAMNSFAASDPAANASSVTPIALPSADADGLVTIPLSPRGADMNS</sequence>
<dbReference type="PANTHER" id="PTHR43806">
    <property type="entry name" value="PEPTIDASE S8"/>
    <property type="match status" value="1"/>
</dbReference>
<evidence type="ECO:0000256" key="6">
    <source>
        <dbReference type="RuleBase" id="RU003355"/>
    </source>
</evidence>
<dbReference type="FunFam" id="3.40.50.200:FF:000016">
    <property type="entry name" value="Proprotein convertase subtilisin/kexin type 9"/>
    <property type="match status" value="1"/>
</dbReference>
<dbReference type="Pfam" id="PF00082">
    <property type="entry name" value="Peptidase_S8"/>
    <property type="match status" value="1"/>
</dbReference>
<organism evidence="10 11">
    <name type="scientific">Porphyridium purpureum</name>
    <name type="common">Red alga</name>
    <name type="synonym">Porphyridium cruentum</name>
    <dbReference type="NCBI Taxonomy" id="35688"/>
    <lineage>
        <taxon>Eukaryota</taxon>
        <taxon>Rhodophyta</taxon>
        <taxon>Bangiophyceae</taxon>
        <taxon>Porphyridiales</taxon>
        <taxon>Porphyridiaceae</taxon>
        <taxon>Porphyridium</taxon>
    </lineage>
</organism>
<comment type="similarity">
    <text evidence="1 5 6">Belongs to the peptidase S8 family.</text>
</comment>
<evidence type="ECO:0000256" key="8">
    <source>
        <dbReference type="SAM" id="Phobius"/>
    </source>
</evidence>
<dbReference type="Gene3D" id="3.40.50.200">
    <property type="entry name" value="Peptidase S8/S53 domain"/>
    <property type="match status" value="1"/>
</dbReference>
<feature type="active site" description="Charge relay system" evidence="5">
    <location>
        <position position="227"/>
    </location>
</feature>
<dbReference type="InterPro" id="IPR023827">
    <property type="entry name" value="Peptidase_S8_Asp-AS"/>
</dbReference>
<evidence type="ECO:0000256" key="3">
    <source>
        <dbReference type="ARBA" id="ARBA00022801"/>
    </source>
</evidence>
<feature type="region of interest" description="Disordered" evidence="7">
    <location>
        <begin position="766"/>
        <end position="811"/>
    </location>
</feature>
<dbReference type="InterPro" id="IPR036852">
    <property type="entry name" value="Peptidase_S8/S53_dom_sf"/>
</dbReference>
<evidence type="ECO:0000256" key="2">
    <source>
        <dbReference type="ARBA" id="ARBA00022670"/>
    </source>
</evidence>
<keyword evidence="2 5" id="KW-0645">Protease</keyword>
<dbReference type="InterPro" id="IPR034193">
    <property type="entry name" value="PCSK9_ProteinaseK-like"/>
</dbReference>
<feature type="region of interest" description="Disordered" evidence="7">
    <location>
        <begin position="701"/>
        <end position="747"/>
    </location>
</feature>
<evidence type="ECO:0000313" key="11">
    <source>
        <dbReference type="Proteomes" id="UP000324585"/>
    </source>
</evidence>
<dbReference type="SUPFAM" id="SSF52743">
    <property type="entry name" value="Subtilisin-like"/>
    <property type="match status" value="1"/>
</dbReference>
<dbReference type="InterPro" id="IPR050131">
    <property type="entry name" value="Peptidase_S8_subtilisin-like"/>
</dbReference>
<dbReference type="PROSITE" id="PS51892">
    <property type="entry name" value="SUBTILASE"/>
    <property type="match status" value="1"/>
</dbReference>
<evidence type="ECO:0000313" key="10">
    <source>
        <dbReference type="EMBL" id="KAA8497718.1"/>
    </source>
</evidence>
<dbReference type="PROSITE" id="PS00136">
    <property type="entry name" value="SUBTILASE_ASP"/>
    <property type="match status" value="1"/>
</dbReference>
<dbReference type="InterPro" id="IPR015500">
    <property type="entry name" value="Peptidase_S8_subtilisin-rel"/>
</dbReference>
<protein>
    <submittedName>
        <fullName evidence="10">Extracellular serine proteinase</fullName>
    </submittedName>
</protein>
<dbReference type="GO" id="GO:0005615">
    <property type="term" value="C:extracellular space"/>
    <property type="evidence" value="ECO:0007669"/>
    <property type="project" value="TreeGrafter"/>
</dbReference>
<keyword evidence="8" id="KW-0812">Transmembrane</keyword>
<dbReference type="Proteomes" id="UP000324585">
    <property type="component" value="Unassembled WGS sequence"/>
</dbReference>
<keyword evidence="4 5" id="KW-0720">Serine protease</keyword>
<gene>
    <name evidence="10" type="ORF">FVE85_5303</name>
</gene>
<keyword evidence="11" id="KW-1185">Reference proteome</keyword>
<dbReference type="GO" id="GO:0006508">
    <property type="term" value="P:proteolysis"/>
    <property type="evidence" value="ECO:0007669"/>
    <property type="project" value="UniProtKB-KW"/>
</dbReference>
<reference evidence="11" key="1">
    <citation type="journal article" date="2019" name="Nat. Commun.">
        <title>Expansion of phycobilisome linker gene families in mesophilic red algae.</title>
        <authorList>
            <person name="Lee J."/>
            <person name="Kim D."/>
            <person name="Bhattacharya D."/>
            <person name="Yoon H.S."/>
        </authorList>
    </citation>
    <scope>NUCLEOTIDE SEQUENCE [LARGE SCALE GENOMIC DNA]</scope>
    <source>
        <strain evidence="11">CCMP 1328</strain>
    </source>
</reference>
<dbReference type="PROSITE" id="PS00138">
    <property type="entry name" value="SUBTILASE_SER"/>
    <property type="match status" value="1"/>
</dbReference>
<dbReference type="EMBL" id="VRMN01000001">
    <property type="protein sequence ID" value="KAA8497718.1"/>
    <property type="molecule type" value="Genomic_DNA"/>
</dbReference>
<feature type="transmembrane region" description="Helical" evidence="8">
    <location>
        <begin position="622"/>
        <end position="645"/>
    </location>
</feature>
<keyword evidence="8" id="KW-1133">Transmembrane helix</keyword>
<proteinExistence type="inferred from homology"/>
<dbReference type="AlphaFoldDB" id="A0A5J4Z395"/>
<feature type="compositionally biased region" description="Basic and acidic residues" evidence="7">
    <location>
        <begin position="799"/>
        <end position="808"/>
    </location>
</feature>
<dbReference type="InterPro" id="IPR022398">
    <property type="entry name" value="Peptidase_S8_His-AS"/>
</dbReference>
<dbReference type="InterPro" id="IPR000209">
    <property type="entry name" value="Peptidase_S8/S53_dom"/>
</dbReference>
<name>A0A5J4Z395_PORPP</name>
<evidence type="ECO:0000256" key="1">
    <source>
        <dbReference type="ARBA" id="ARBA00011073"/>
    </source>
</evidence>
<comment type="caution">
    <text evidence="10">The sequence shown here is derived from an EMBL/GenBank/DDBJ whole genome shotgun (WGS) entry which is preliminary data.</text>
</comment>
<feature type="active site" description="Charge relay system" evidence="5">
    <location>
        <position position="265"/>
    </location>
</feature>